<gene>
    <name evidence="4" type="ordered locus">STAUR_5396</name>
    <name evidence="5" type="ordered locus">STAUR_7917</name>
    <name evidence="7" type="ORF">STIAU_3841</name>
    <name evidence="6" type="ORF">STIAU_7463</name>
</gene>
<dbReference type="EMBL" id="AAMD01000219">
    <property type="protein sequence ID" value="EAU62643.1"/>
    <property type="molecule type" value="Genomic_DNA"/>
</dbReference>
<evidence type="ECO:0000256" key="1">
    <source>
        <dbReference type="SAM" id="MobiDB-lite"/>
    </source>
</evidence>
<dbReference type="AlphaFoldDB" id="Q08Q77"/>
<dbReference type="KEGG" id="sur:STAUR_5396"/>
<protein>
    <submittedName>
        <fullName evidence="6">Isjp4 transposase</fullName>
    </submittedName>
    <submittedName>
        <fullName evidence="4">Transposase, IS4-like protein</fullName>
    </submittedName>
</protein>
<dbReference type="EMBL" id="CP002271">
    <property type="protein sequence ID" value="ADO75672.1"/>
    <property type="molecule type" value="Genomic_DNA"/>
</dbReference>
<evidence type="ECO:0000313" key="7">
    <source>
        <dbReference type="EMBL" id="EAU66274.1"/>
    </source>
</evidence>
<dbReference type="GO" id="GO:0003677">
    <property type="term" value="F:DNA binding"/>
    <property type="evidence" value="ECO:0007669"/>
    <property type="project" value="InterPro"/>
</dbReference>
<evidence type="ECO:0000259" key="3">
    <source>
        <dbReference type="Pfam" id="PF13340"/>
    </source>
</evidence>
<accession>Q08Q77</accession>
<dbReference type="InterPro" id="IPR002559">
    <property type="entry name" value="Transposase_11"/>
</dbReference>
<proteinExistence type="predicted"/>
<dbReference type="EMBL" id="CP002271">
    <property type="protein sequence ID" value="ADO73167.1"/>
    <property type="molecule type" value="Genomic_DNA"/>
</dbReference>
<dbReference type="InterPro" id="IPR025161">
    <property type="entry name" value="IS402-like_dom"/>
</dbReference>
<dbReference type="PANTHER" id="PTHR30007:SF1">
    <property type="entry name" value="BLR1914 PROTEIN"/>
    <property type="match status" value="1"/>
</dbReference>
<reference evidence="6 9" key="1">
    <citation type="submission" date="2006-04" db="EMBL/GenBank/DDBJ databases">
        <authorList>
            <person name="Nierman W.C."/>
        </authorList>
    </citation>
    <scope>NUCLEOTIDE SEQUENCE [LARGE SCALE GENOMIC DNA]</scope>
    <source>
        <strain evidence="6 9">DW4/3-1</strain>
    </source>
</reference>
<dbReference type="GO" id="GO:0006313">
    <property type="term" value="P:DNA transposition"/>
    <property type="evidence" value="ECO:0007669"/>
    <property type="project" value="InterPro"/>
</dbReference>
<evidence type="ECO:0000259" key="2">
    <source>
        <dbReference type="Pfam" id="PF01609"/>
    </source>
</evidence>
<dbReference type="Pfam" id="PF01609">
    <property type="entry name" value="DDE_Tnp_1"/>
    <property type="match status" value="1"/>
</dbReference>
<dbReference type="RefSeq" id="WP_002614209.1">
    <property type="nucleotide sequence ID" value="NC_014623.1"/>
</dbReference>
<dbReference type="PATRIC" id="fig|378806.16.peg.1427"/>
<feature type="domain" description="Insertion element IS402-like" evidence="3">
    <location>
        <begin position="6"/>
        <end position="86"/>
    </location>
</feature>
<sequence>MAEPWVSDELWRKLEPLLPKPRRKDRHVQFAGSKRTDPRRIFSGIVFVLRTGVPWRALPATGAFPSGYTCRLWLLRWHRAGVWKRLSQLLLAELRSKGRLHWTHAVVDSSSVRAPSGGRKTGPSPVDRRKLGTKHHVITDAMGTPLAVTLTGANRNDITQLLPLVDELPRVRGKRGSPKQKPQKLYADRGYDSDSHRLQLKKRHIEPYIARRRTAHGSGLGRKRSVVERTLSWLHQFRKLEIREEHSVATYKALADLALCLIYERLLES</sequence>
<dbReference type="Proteomes" id="UP000032702">
    <property type="component" value="Unassembled WGS sequence"/>
</dbReference>
<dbReference type="HOGENOM" id="CLU_055261_1_0_7"/>
<dbReference type="Pfam" id="PF13340">
    <property type="entry name" value="DUF4096"/>
    <property type="match status" value="1"/>
</dbReference>
<dbReference type="PANTHER" id="PTHR30007">
    <property type="entry name" value="PHP DOMAIN PROTEIN"/>
    <property type="match status" value="1"/>
</dbReference>
<evidence type="ECO:0000313" key="8">
    <source>
        <dbReference type="Proteomes" id="UP000001351"/>
    </source>
</evidence>
<reference evidence="4 8" key="2">
    <citation type="journal article" date="2011" name="Mol. Biol. Evol.">
        <title>Comparative genomic analysis of fruiting body formation in Myxococcales.</title>
        <authorList>
            <person name="Huntley S."/>
            <person name="Hamann N."/>
            <person name="Wegener-Feldbrugge S."/>
            <person name="Treuner-Lange A."/>
            <person name="Kube M."/>
            <person name="Reinhardt R."/>
            <person name="Klages S."/>
            <person name="Muller R."/>
            <person name="Ronning C.M."/>
            <person name="Nierman W.C."/>
            <person name="Sogaard-Andersen L."/>
        </authorList>
    </citation>
    <scope>NUCLEOTIDE SEQUENCE [LARGE SCALE GENOMIC DNA]</scope>
    <source>
        <strain evidence="4 8">DW4/3-1</strain>
    </source>
</reference>
<feature type="compositionally biased region" description="Basic residues" evidence="1">
    <location>
        <begin position="171"/>
        <end position="182"/>
    </location>
</feature>
<feature type="region of interest" description="Disordered" evidence="1">
    <location>
        <begin position="171"/>
        <end position="191"/>
    </location>
</feature>
<organism evidence="6 9">
    <name type="scientific">Stigmatella aurantiaca (strain DW4/3-1)</name>
    <dbReference type="NCBI Taxonomy" id="378806"/>
    <lineage>
        <taxon>Bacteria</taxon>
        <taxon>Pseudomonadati</taxon>
        <taxon>Myxococcota</taxon>
        <taxon>Myxococcia</taxon>
        <taxon>Myxococcales</taxon>
        <taxon>Cystobacterineae</taxon>
        <taxon>Archangiaceae</taxon>
        <taxon>Stigmatella</taxon>
    </lineage>
</organism>
<dbReference type="eggNOG" id="COG3293">
    <property type="taxonomic scope" value="Bacteria"/>
</dbReference>
<evidence type="ECO:0000313" key="4">
    <source>
        <dbReference type="EMBL" id="ADO73167.1"/>
    </source>
</evidence>
<dbReference type="GO" id="GO:0004803">
    <property type="term" value="F:transposase activity"/>
    <property type="evidence" value="ECO:0007669"/>
    <property type="project" value="InterPro"/>
</dbReference>
<dbReference type="KEGG" id="sur:STAUR_7917"/>
<dbReference type="EMBL" id="AAMD01000060">
    <property type="protein sequence ID" value="EAU66274.1"/>
    <property type="molecule type" value="Genomic_DNA"/>
</dbReference>
<evidence type="ECO:0000313" key="9">
    <source>
        <dbReference type="Proteomes" id="UP000032702"/>
    </source>
</evidence>
<evidence type="ECO:0000313" key="6">
    <source>
        <dbReference type="EMBL" id="EAU62643.1"/>
    </source>
</evidence>
<dbReference type="OrthoDB" id="1551210at2"/>
<name>Q08Q77_STIAD</name>
<evidence type="ECO:0000313" key="5">
    <source>
        <dbReference type="EMBL" id="ADO75672.1"/>
    </source>
</evidence>
<dbReference type="STRING" id="378806.STAUR_5396"/>
<keyword evidence="8" id="KW-1185">Reference proteome</keyword>
<dbReference type="Proteomes" id="UP000001351">
    <property type="component" value="Chromosome"/>
</dbReference>
<dbReference type="NCBIfam" id="NF033580">
    <property type="entry name" value="transpos_IS5_3"/>
    <property type="match status" value="1"/>
</dbReference>
<feature type="domain" description="Transposase IS4-like" evidence="2">
    <location>
        <begin position="104"/>
        <end position="260"/>
    </location>
</feature>